<dbReference type="InterPro" id="IPR038765">
    <property type="entry name" value="Papain-like_cys_pep_sf"/>
</dbReference>
<feature type="compositionally biased region" description="Basic residues" evidence="5">
    <location>
        <begin position="14"/>
        <end position="25"/>
    </location>
</feature>
<name>K1VTH8_TRIAC</name>
<feature type="region of interest" description="Disordered" evidence="5">
    <location>
        <begin position="1"/>
        <end position="39"/>
    </location>
</feature>
<dbReference type="PANTHER" id="PTHR12606:SF141">
    <property type="entry name" value="GH15225P-RELATED"/>
    <property type="match status" value="1"/>
</dbReference>
<comment type="similarity">
    <text evidence="1">Belongs to the peptidase C48 family.</text>
</comment>
<evidence type="ECO:0000256" key="3">
    <source>
        <dbReference type="ARBA" id="ARBA00022801"/>
    </source>
</evidence>
<dbReference type="EMBL" id="AMBO01000274">
    <property type="protein sequence ID" value="EKD02892.1"/>
    <property type="molecule type" value="Genomic_DNA"/>
</dbReference>
<comment type="caution">
    <text evidence="7">The sequence shown here is derived from an EMBL/GenBank/DDBJ whole genome shotgun (WGS) entry which is preliminary data.</text>
</comment>
<keyword evidence="2" id="KW-0645">Protease</keyword>
<dbReference type="InterPro" id="IPR003653">
    <property type="entry name" value="Peptidase_C48_C"/>
</dbReference>
<feature type="compositionally biased region" description="Low complexity" evidence="5">
    <location>
        <begin position="200"/>
        <end position="211"/>
    </location>
</feature>
<dbReference type="InParanoid" id="K1VTH8"/>
<protein>
    <recommendedName>
        <fullName evidence="6">Ubiquitin-like protease family profile domain-containing protein</fullName>
    </recommendedName>
</protein>
<evidence type="ECO:0000256" key="5">
    <source>
        <dbReference type="SAM" id="MobiDB-lite"/>
    </source>
</evidence>
<keyword evidence="4" id="KW-0788">Thiol protease</keyword>
<dbReference type="AlphaFoldDB" id="K1VTH8"/>
<evidence type="ECO:0000259" key="6">
    <source>
        <dbReference type="PROSITE" id="PS50600"/>
    </source>
</evidence>
<reference evidence="7 8" key="1">
    <citation type="journal article" date="2012" name="Eukaryot. Cell">
        <title>Genome sequence of the Trichosporon asahii environmental strain CBS 8904.</title>
        <authorList>
            <person name="Yang R.Y."/>
            <person name="Li H.T."/>
            <person name="Zhu H."/>
            <person name="Zhou G.P."/>
            <person name="Wang M."/>
            <person name="Wang L."/>
        </authorList>
    </citation>
    <scope>NUCLEOTIDE SEQUENCE [LARGE SCALE GENOMIC DNA]</scope>
    <source>
        <strain evidence="7 8">CBS 8904</strain>
    </source>
</reference>
<evidence type="ECO:0000256" key="4">
    <source>
        <dbReference type="ARBA" id="ARBA00022807"/>
    </source>
</evidence>
<dbReference type="STRING" id="1220162.K1VTH8"/>
<dbReference type="GO" id="GO:0005634">
    <property type="term" value="C:nucleus"/>
    <property type="evidence" value="ECO:0007669"/>
    <property type="project" value="TreeGrafter"/>
</dbReference>
<dbReference type="Pfam" id="PF02902">
    <property type="entry name" value="Peptidase_C48"/>
    <property type="match status" value="1"/>
</dbReference>
<dbReference type="PROSITE" id="PS50600">
    <property type="entry name" value="ULP_PROTEASE"/>
    <property type="match status" value="1"/>
</dbReference>
<keyword evidence="8" id="KW-1185">Reference proteome</keyword>
<feature type="compositionally biased region" description="Polar residues" evidence="5">
    <location>
        <begin position="153"/>
        <end position="170"/>
    </location>
</feature>
<organism evidence="7 8">
    <name type="scientific">Trichosporon asahii var. asahii (strain CBS 8904)</name>
    <name type="common">Yeast</name>
    <dbReference type="NCBI Taxonomy" id="1220162"/>
    <lineage>
        <taxon>Eukaryota</taxon>
        <taxon>Fungi</taxon>
        <taxon>Dikarya</taxon>
        <taxon>Basidiomycota</taxon>
        <taxon>Agaricomycotina</taxon>
        <taxon>Tremellomycetes</taxon>
        <taxon>Trichosporonales</taxon>
        <taxon>Trichosporonaceae</taxon>
        <taxon>Trichosporon</taxon>
    </lineage>
</organism>
<gene>
    <name evidence="7" type="ORF">A1Q2_02836</name>
</gene>
<dbReference type="HOGENOM" id="CLU_489332_0_0_1"/>
<evidence type="ECO:0000313" key="7">
    <source>
        <dbReference type="EMBL" id="EKD02892.1"/>
    </source>
</evidence>
<dbReference type="GO" id="GO:0006508">
    <property type="term" value="P:proteolysis"/>
    <property type="evidence" value="ECO:0007669"/>
    <property type="project" value="UniProtKB-KW"/>
</dbReference>
<sequence length="559" mass="63738">MAAAKRSLSSSSHHPNHQSSAKRPRLVSDEGSQGNRSLWSGLAFVKDSVDWMLGRRKPTRPSPHVRRTNGTASAVGLQLGISRNGGVIAAPNGRTSSEAVVLSDDDGDISIDFEREEQRRQHMSEARRHLNDHARTLGGETPENIHPLLPQPLFTSSFDSPRSSVESAPTSPVPTGESRVPNRPDVGYSKPRREYKFVRSRSSSSNLSSPSSSPPRSPRRSSSKTYRYRNEKNESAQLVMLDKYIRENPDQSAPMKRVREELLREREQHRYAGDKTLRNLKLDNRKTFDEAIEARREEFKPQPLPRKRDRLQPPPLQHVKSSVLEKFKREEEEKEKAIRARLRPRVPKDVTPEQNEIRLADPNFKSDTVDAKALRTLKPGTWLNDEIINFYVDALRARADKEGKKIAVGNSFFYQKLSGQGYAGVKRWGRTIPEKDLFVIPVHVQGCHWTCACINFKKKRIEYYDSMADHGFRHEVFEEEWKTRLDKEFDFTGWQDVYSSQNNGSDCGVFACQTMEALARGKDLTAKDQFEFGAGDMPFFRKLMIVEIASGELASRVWS</sequence>
<proteinExistence type="inferred from homology"/>
<evidence type="ECO:0000313" key="8">
    <source>
        <dbReference type="Proteomes" id="UP000006757"/>
    </source>
</evidence>
<dbReference type="FunCoup" id="K1VTH8">
    <property type="interactions" value="135"/>
</dbReference>
<dbReference type="SUPFAM" id="SSF54001">
    <property type="entry name" value="Cysteine proteinases"/>
    <property type="match status" value="1"/>
</dbReference>
<dbReference type="GO" id="GO:0016929">
    <property type="term" value="F:deSUMOylase activity"/>
    <property type="evidence" value="ECO:0007669"/>
    <property type="project" value="TreeGrafter"/>
</dbReference>
<dbReference type="Gene3D" id="3.40.395.10">
    <property type="entry name" value="Adenoviral Proteinase, Chain A"/>
    <property type="match status" value="1"/>
</dbReference>
<feature type="domain" description="Ubiquitin-like protease family profile" evidence="6">
    <location>
        <begin position="367"/>
        <end position="518"/>
    </location>
</feature>
<evidence type="ECO:0000256" key="1">
    <source>
        <dbReference type="ARBA" id="ARBA00005234"/>
    </source>
</evidence>
<dbReference type="GO" id="GO:0016926">
    <property type="term" value="P:protein desumoylation"/>
    <property type="evidence" value="ECO:0007669"/>
    <property type="project" value="TreeGrafter"/>
</dbReference>
<dbReference type="PANTHER" id="PTHR12606">
    <property type="entry name" value="SENTRIN/SUMO-SPECIFIC PROTEASE"/>
    <property type="match status" value="1"/>
</dbReference>
<feature type="region of interest" description="Disordered" evidence="5">
    <location>
        <begin position="135"/>
        <end position="235"/>
    </location>
</feature>
<keyword evidence="3" id="KW-0378">Hydrolase</keyword>
<dbReference type="eggNOG" id="KOG0778">
    <property type="taxonomic scope" value="Eukaryota"/>
</dbReference>
<dbReference type="OrthoDB" id="1939479at2759"/>
<dbReference type="Proteomes" id="UP000006757">
    <property type="component" value="Unassembled WGS sequence"/>
</dbReference>
<evidence type="ECO:0000256" key="2">
    <source>
        <dbReference type="ARBA" id="ARBA00022670"/>
    </source>
</evidence>
<accession>K1VTH8</accession>